<evidence type="ECO:0000313" key="2">
    <source>
        <dbReference type="Proteomes" id="UP001302321"/>
    </source>
</evidence>
<organism evidence="1 2">
    <name type="scientific">Triangularia setosa</name>
    <dbReference type="NCBI Taxonomy" id="2587417"/>
    <lineage>
        <taxon>Eukaryota</taxon>
        <taxon>Fungi</taxon>
        <taxon>Dikarya</taxon>
        <taxon>Ascomycota</taxon>
        <taxon>Pezizomycotina</taxon>
        <taxon>Sordariomycetes</taxon>
        <taxon>Sordariomycetidae</taxon>
        <taxon>Sordariales</taxon>
        <taxon>Podosporaceae</taxon>
        <taxon>Triangularia</taxon>
    </lineage>
</organism>
<dbReference type="SUPFAM" id="SSF55811">
    <property type="entry name" value="Nudix"/>
    <property type="match status" value="1"/>
</dbReference>
<protein>
    <recommendedName>
        <fullName evidence="3">Nudix hydrolase domain-containing protein</fullName>
    </recommendedName>
</protein>
<dbReference type="AlphaFoldDB" id="A0AAN6WIA6"/>
<gene>
    <name evidence="1" type="ORF">QBC36DRAFT_286112</name>
</gene>
<sequence length="185" mass="20144">MVPVTSTLPCDATAIRETYEEAGCSVSLLPVLLSTRCIPPSSFSSSSSNNNNNNEQLKVARFDLTGDVLLPNTALMQHYQKKNDALAIVLWHVAIGDSRAPLTKETRMLDEKYSALWVSFEEGPGMMVNSTYLALAASKMDRVDVGINLAAMACHDPSPLPSQLSSSKLSEVSGVRKWYPGPRQL</sequence>
<dbReference type="Gene3D" id="3.90.79.10">
    <property type="entry name" value="Nucleoside Triphosphate Pyrophosphohydrolase"/>
    <property type="match status" value="1"/>
</dbReference>
<proteinExistence type="predicted"/>
<accession>A0AAN6WIA6</accession>
<evidence type="ECO:0000313" key="1">
    <source>
        <dbReference type="EMBL" id="KAK4180927.1"/>
    </source>
</evidence>
<evidence type="ECO:0008006" key="3">
    <source>
        <dbReference type="Google" id="ProtNLM"/>
    </source>
</evidence>
<reference evidence="1" key="2">
    <citation type="submission" date="2023-05" db="EMBL/GenBank/DDBJ databases">
        <authorList>
            <consortium name="Lawrence Berkeley National Laboratory"/>
            <person name="Steindorff A."/>
            <person name="Hensen N."/>
            <person name="Bonometti L."/>
            <person name="Westerberg I."/>
            <person name="Brannstrom I.O."/>
            <person name="Guillou S."/>
            <person name="Cros-Aarteil S."/>
            <person name="Calhoun S."/>
            <person name="Haridas S."/>
            <person name="Kuo A."/>
            <person name="Mondo S."/>
            <person name="Pangilinan J."/>
            <person name="Riley R."/>
            <person name="Labutti K."/>
            <person name="Andreopoulos B."/>
            <person name="Lipzen A."/>
            <person name="Chen C."/>
            <person name="Yanf M."/>
            <person name="Daum C."/>
            <person name="Ng V."/>
            <person name="Clum A."/>
            <person name="Ohm R."/>
            <person name="Martin F."/>
            <person name="Silar P."/>
            <person name="Natvig D."/>
            <person name="Lalanne C."/>
            <person name="Gautier V."/>
            <person name="Ament-Velasquez S.L."/>
            <person name="Kruys A."/>
            <person name="Hutchinson M.I."/>
            <person name="Powell A.J."/>
            <person name="Barry K."/>
            <person name="Miller A.N."/>
            <person name="Grigoriev I.V."/>
            <person name="Debuchy R."/>
            <person name="Gladieux P."/>
            <person name="Thoren M.H."/>
            <person name="Johannesson H."/>
        </authorList>
    </citation>
    <scope>NUCLEOTIDE SEQUENCE</scope>
    <source>
        <strain evidence="1">CBS 892.96</strain>
    </source>
</reference>
<dbReference type="Proteomes" id="UP001302321">
    <property type="component" value="Unassembled WGS sequence"/>
</dbReference>
<keyword evidence="2" id="KW-1185">Reference proteome</keyword>
<dbReference type="EMBL" id="MU866092">
    <property type="protein sequence ID" value="KAK4180927.1"/>
    <property type="molecule type" value="Genomic_DNA"/>
</dbReference>
<comment type="caution">
    <text evidence="1">The sequence shown here is derived from an EMBL/GenBank/DDBJ whole genome shotgun (WGS) entry which is preliminary data.</text>
</comment>
<reference evidence="1" key="1">
    <citation type="journal article" date="2023" name="Mol. Phylogenet. Evol.">
        <title>Genome-scale phylogeny and comparative genomics of the fungal order Sordariales.</title>
        <authorList>
            <person name="Hensen N."/>
            <person name="Bonometti L."/>
            <person name="Westerberg I."/>
            <person name="Brannstrom I.O."/>
            <person name="Guillou S."/>
            <person name="Cros-Aarteil S."/>
            <person name="Calhoun S."/>
            <person name="Haridas S."/>
            <person name="Kuo A."/>
            <person name="Mondo S."/>
            <person name="Pangilinan J."/>
            <person name="Riley R."/>
            <person name="LaButti K."/>
            <person name="Andreopoulos B."/>
            <person name="Lipzen A."/>
            <person name="Chen C."/>
            <person name="Yan M."/>
            <person name="Daum C."/>
            <person name="Ng V."/>
            <person name="Clum A."/>
            <person name="Steindorff A."/>
            <person name="Ohm R.A."/>
            <person name="Martin F."/>
            <person name="Silar P."/>
            <person name="Natvig D.O."/>
            <person name="Lalanne C."/>
            <person name="Gautier V."/>
            <person name="Ament-Velasquez S.L."/>
            <person name="Kruys A."/>
            <person name="Hutchinson M.I."/>
            <person name="Powell A.J."/>
            <person name="Barry K."/>
            <person name="Miller A.N."/>
            <person name="Grigoriev I.V."/>
            <person name="Debuchy R."/>
            <person name="Gladieux P."/>
            <person name="Hiltunen Thoren M."/>
            <person name="Johannesson H."/>
        </authorList>
    </citation>
    <scope>NUCLEOTIDE SEQUENCE</scope>
    <source>
        <strain evidence="1">CBS 892.96</strain>
    </source>
</reference>
<name>A0AAN6WIA6_9PEZI</name>
<dbReference type="InterPro" id="IPR015797">
    <property type="entry name" value="NUDIX_hydrolase-like_dom_sf"/>
</dbReference>